<feature type="transmembrane region" description="Helical" evidence="2">
    <location>
        <begin position="180"/>
        <end position="203"/>
    </location>
</feature>
<feature type="transmembrane region" description="Helical" evidence="2">
    <location>
        <begin position="144"/>
        <end position="168"/>
    </location>
</feature>
<proteinExistence type="predicted"/>
<keyword evidence="2" id="KW-0812">Transmembrane</keyword>
<reference evidence="3 4" key="1">
    <citation type="submission" date="2017-05" db="EMBL/GenBank/DDBJ databases">
        <authorList>
            <person name="Varghese N."/>
            <person name="Submissions S."/>
        </authorList>
    </citation>
    <scope>NUCLEOTIDE SEQUENCE [LARGE SCALE GENOMIC DNA]</scope>
    <source>
        <strain evidence="3 4">DSM 26001</strain>
    </source>
</reference>
<evidence type="ECO:0000256" key="1">
    <source>
        <dbReference type="SAM" id="MobiDB-lite"/>
    </source>
</evidence>
<comment type="caution">
    <text evidence="3">The sequence shown here is derived from an EMBL/GenBank/DDBJ whole genome shotgun (WGS) entry which is preliminary data.</text>
</comment>
<keyword evidence="4" id="KW-1185">Reference proteome</keyword>
<dbReference type="EMBL" id="FXUL01000028">
    <property type="protein sequence ID" value="SMP78161.1"/>
    <property type="molecule type" value="Genomic_DNA"/>
</dbReference>
<evidence type="ECO:0000256" key="2">
    <source>
        <dbReference type="SAM" id="Phobius"/>
    </source>
</evidence>
<evidence type="ECO:0000313" key="3">
    <source>
        <dbReference type="EMBL" id="SMP78161.1"/>
    </source>
</evidence>
<feature type="compositionally biased region" description="Low complexity" evidence="1">
    <location>
        <begin position="467"/>
        <end position="491"/>
    </location>
</feature>
<keyword evidence="2" id="KW-0472">Membrane</keyword>
<gene>
    <name evidence="3" type="ORF">SAMN06295970_12810</name>
</gene>
<accession>A0ABY1QSQ1</accession>
<name>A0ABY1QSQ1_9BURK</name>
<keyword evidence="2" id="KW-1133">Transmembrane helix</keyword>
<protein>
    <submittedName>
        <fullName evidence="3">Uncharacterized protein</fullName>
    </submittedName>
</protein>
<evidence type="ECO:0000313" key="4">
    <source>
        <dbReference type="Proteomes" id="UP001158049"/>
    </source>
</evidence>
<feature type="transmembrane region" description="Helical" evidence="2">
    <location>
        <begin position="110"/>
        <end position="132"/>
    </location>
</feature>
<feature type="region of interest" description="Disordered" evidence="1">
    <location>
        <begin position="461"/>
        <end position="491"/>
    </location>
</feature>
<dbReference type="Proteomes" id="UP001158049">
    <property type="component" value="Unassembled WGS sequence"/>
</dbReference>
<organism evidence="3 4">
    <name type="scientific">Noviherbaspirillum suwonense</name>
    <dbReference type="NCBI Taxonomy" id="1224511"/>
    <lineage>
        <taxon>Bacteria</taxon>
        <taxon>Pseudomonadati</taxon>
        <taxon>Pseudomonadota</taxon>
        <taxon>Betaproteobacteria</taxon>
        <taxon>Burkholderiales</taxon>
        <taxon>Oxalobacteraceae</taxon>
        <taxon>Noviherbaspirillum</taxon>
    </lineage>
</organism>
<dbReference type="RefSeq" id="WP_283445041.1">
    <property type="nucleotide sequence ID" value="NZ_FXUL01000028.1"/>
</dbReference>
<sequence length="491" mass="48920">MIPPVVHDPAAMYRRSTPSGDIAAAEPSSRPSVSTWRNAGTALGAAKWAAAAGALAGAAGLSASAAIACAAGAAALGGVVWTAEAVSLRYGYLLPHATLQHALCNELHTLAGGLLGAAPVAAGLTALAAALATPDADGIPQAGYNGLAFLTATVACPAVALLTAACRAAPVDPASGLRQLMVYGLPLLATGAVLVTPALALQAAVSPEAASRFVIAFGAGMACAAVREGLTQATTRAWGGLERDGHGASYGLSQAQGADRAASTVTATAASCLMFAATTGLLVHQLDAWCGLGMAPAGQSVLAMSAGEAARRTALRYLVMVSTNELLEGVARCVPLAVYARARGITLRYRDNGAGIREAPAQLRRNLPDAGTLRRAALFASARTLDGALVNLLSQLAAAAAPGVFWNGYRVAAVLVQGATMARTPIVAAWLLPSAPGEGTATEADVARLAGHGGEVTVVVANESEADSGNDGSGSAASSPDPLSDPTLQWA</sequence>